<dbReference type="PANTHER" id="PTHR33121:SF15">
    <property type="entry name" value="BLUE LIGHT- AND TEMPERATURE-REGULATED ANTIREPRESSOR BLUF"/>
    <property type="match status" value="1"/>
</dbReference>
<geneLocation type="plasmid" evidence="4">
    <name>pEM01</name>
</geneLocation>
<gene>
    <name evidence="3" type="primary">ycgF1</name>
    <name evidence="3" type="ORF">EM595_p0086</name>
</gene>
<dbReference type="PROSITE" id="PS50883">
    <property type="entry name" value="EAL"/>
    <property type="match status" value="1"/>
</dbReference>
<proteinExistence type="predicted"/>
<dbReference type="Pfam" id="PF00563">
    <property type="entry name" value="EAL"/>
    <property type="match status" value="1"/>
</dbReference>
<dbReference type="SMART" id="SM01034">
    <property type="entry name" value="BLUF"/>
    <property type="match status" value="1"/>
</dbReference>
<protein>
    <submittedName>
        <fullName evidence="3">Blue light-and temperature-regulated antirepressor YcgF</fullName>
    </submittedName>
</protein>
<dbReference type="InterPro" id="IPR050706">
    <property type="entry name" value="Cyclic-di-GMP_PDE-like"/>
</dbReference>
<dbReference type="Gene3D" id="3.20.20.450">
    <property type="entry name" value="EAL domain"/>
    <property type="match status" value="1"/>
</dbReference>
<dbReference type="EMBL" id="LN907828">
    <property type="protein sequence ID" value="CUU25786.1"/>
    <property type="molecule type" value="Genomic_DNA"/>
</dbReference>
<dbReference type="InterPro" id="IPR001633">
    <property type="entry name" value="EAL_dom"/>
</dbReference>
<dbReference type="Gene3D" id="3.30.70.100">
    <property type="match status" value="1"/>
</dbReference>
<keyword evidence="4" id="KW-1185">Reference proteome</keyword>
<dbReference type="KEGG" id="ege:EM595_p0086"/>
<dbReference type="RefSeq" id="WP_067435826.1">
    <property type="nucleotide sequence ID" value="NZ_LN907828.1"/>
</dbReference>
<dbReference type="Proteomes" id="UP000059419">
    <property type="component" value="Plasmid pEM01"/>
</dbReference>
<name>A0A0U5L4R9_9GAMM</name>
<dbReference type="GO" id="GO:0071949">
    <property type="term" value="F:FAD binding"/>
    <property type="evidence" value="ECO:0007669"/>
    <property type="project" value="InterPro"/>
</dbReference>
<reference evidence="4" key="1">
    <citation type="submission" date="2015-11" db="EMBL/GenBank/DDBJ databases">
        <authorList>
            <person name="Blom J."/>
        </authorList>
    </citation>
    <scope>NUCLEOTIDE SEQUENCE [LARGE SCALE GENOMIC DNA]</scope>
    <source>
        <plasmid evidence="4">pEM01</plasmid>
    </source>
</reference>
<dbReference type="CDD" id="cd01948">
    <property type="entry name" value="EAL"/>
    <property type="match status" value="1"/>
</dbReference>
<dbReference type="SUPFAM" id="SSF141868">
    <property type="entry name" value="EAL domain-like"/>
    <property type="match status" value="1"/>
</dbReference>
<dbReference type="SMART" id="SM00052">
    <property type="entry name" value="EAL"/>
    <property type="match status" value="1"/>
</dbReference>
<feature type="domain" description="BLUF" evidence="2">
    <location>
        <begin position="2"/>
        <end position="93"/>
    </location>
</feature>
<dbReference type="PANTHER" id="PTHR33121">
    <property type="entry name" value="CYCLIC DI-GMP PHOSPHODIESTERASE PDEF"/>
    <property type="match status" value="1"/>
</dbReference>
<dbReference type="InterPro" id="IPR036046">
    <property type="entry name" value="Acylphosphatase-like_dom_sf"/>
</dbReference>
<dbReference type="InterPro" id="IPR007024">
    <property type="entry name" value="BLUF_domain"/>
</dbReference>
<evidence type="ECO:0000313" key="3">
    <source>
        <dbReference type="EMBL" id="CUU25786.1"/>
    </source>
</evidence>
<dbReference type="PROSITE" id="PS50925">
    <property type="entry name" value="BLUF"/>
    <property type="match status" value="1"/>
</dbReference>
<evidence type="ECO:0000313" key="4">
    <source>
        <dbReference type="Proteomes" id="UP000059419"/>
    </source>
</evidence>
<organism evidence="3 4">
    <name type="scientific">Duffyella gerundensis</name>
    <dbReference type="NCBI Taxonomy" id="1619313"/>
    <lineage>
        <taxon>Bacteria</taxon>
        <taxon>Pseudomonadati</taxon>
        <taxon>Pseudomonadota</taxon>
        <taxon>Gammaproteobacteria</taxon>
        <taxon>Enterobacterales</taxon>
        <taxon>Erwiniaceae</taxon>
        <taxon>Duffyella</taxon>
    </lineage>
</organism>
<feature type="domain" description="EAL" evidence="1">
    <location>
        <begin position="150"/>
        <end position="401"/>
    </location>
</feature>
<dbReference type="PATRIC" id="fig|1619313.3.peg.3686"/>
<dbReference type="AlphaFoldDB" id="A0A0U5L4R9"/>
<dbReference type="GO" id="GO:0071111">
    <property type="term" value="F:cyclic-guanylate-specific phosphodiesterase activity"/>
    <property type="evidence" value="ECO:0007669"/>
    <property type="project" value="InterPro"/>
</dbReference>
<dbReference type="GO" id="GO:0009882">
    <property type="term" value="F:blue light photoreceptor activity"/>
    <property type="evidence" value="ECO:0007669"/>
    <property type="project" value="InterPro"/>
</dbReference>
<evidence type="ECO:0000259" key="2">
    <source>
        <dbReference type="PROSITE" id="PS50925"/>
    </source>
</evidence>
<dbReference type="OrthoDB" id="1673646at2"/>
<dbReference type="Pfam" id="PF04940">
    <property type="entry name" value="BLUF"/>
    <property type="match status" value="1"/>
</dbReference>
<dbReference type="InterPro" id="IPR035919">
    <property type="entry name" value="EAL_sf"/>
</dbReference>
<sequence length="404" mass="45511">MLSTIIYRSCPEQGMDADSLNKIVAHSRHKNERVSVTGILLYDGTHFFQVLEGPVDAVNRVFDRISGDARHYQIVEIMRDYAPSRRFGKLGMETVDLRDYPQENLLLALLQKSTINTQFGYDDRVLKFIKAFIAGRWRHTLVPQQQIVATRFITEEVTFKLADDASHQPCQFAMQPIIDAVDKQVVALEALIRSPQGGSPEAFFAALSGEQLYTTDLQSKRYAFELAKKIDLGRTSISVNLLPMSLITVPNAVEFLLDEIARCGLVPQQVIIEITESEMISRFDEFEIVIRRLKSAGLVLAIDDFGAGYAGLSLLARFQPDRIKIDRAIISNVHKSEARQAIVRAIIECCSSLEIEIIAEGVEQPEEWHWLDAVGIRYFQGFLFAKPQLNGVGKVTYPLESSMQ</sequence>
<dbReference type="SUPFAM" id="SSF54975">
    <property type="entry name" value="Acylphosphatase/BLUF domain-like"/>
    <property type="match status" value="1"/>
</dbReference>
<accession>A0A0U5L4R9</accession>
<evidence type="ECO:0000259" key="1">
    <source>
        <dbReference type="PROSITE" id="PS50883"/>
    </source>
</evidence>